<evidence type="ECO:0000256" key="5">
    <source>
        <dbReference type="SAM" id="SignalP"/>
    </source>
</evidence>
<gene>
    <name evidence="8" type="ORF">SAMN05421806_11876</name>
</gene>
<dbReference type="PANTHER" id="PTHR43248:SF29">
    <property type="entry name" value="TRIPEPTIDYL AMINOPEPTIDASE"/>
    <property type="match status" value="1"/>
</dbReference>
<evidence type="ECO:0000259" key="6">
    <source>
        <dbReference type="Pfam" id="PF00561"/>
    </source>
</evidence>
<dbReference type="InterPro" id="IPR013595">
    <property type="entry name" value="Pept_S33_TAP-like_C"/>
</dbReference>
<keyword evidence="9" id="KW-1185">Reference proteome</keyword>
<feature type="chain" id="PRO_5039726190" evidence="5">
    <location>
        <begin position="43"/>
        <end position="590"/>
    </location>
</feature>
<reference evidence="8 9" key="1">
    <citation type="submission" date="2016-10" db="EMBL/GenBank/DDBJ databases">
        <authorList>
            <person name="de Groot N.N."/>
        </authorList>
    </citation>
    <scope>NUCLEOTIDE SEQUENCE [LARGE SCALE GENOMIC DNA]</scope>
    <source>
        <strain evidence="8 9">CGMCC 4.5727</strain>
    </source>
</reference>
<name>A0A1G9HA73_9ACTN</name>
<feature type="compositionally biased region" description="Polar residues" evidence="4">
    <location>
        <begin position="396"/>
        <end position="412"/>
    </location>
</feature>
<dbReference type="Pfam" id="PF08386">
    <property type="entry name" value="Abhydrolase_4"/>
    <property type="match status" value="1"/>
</dbReference>
<organism evidence="8 9">
    <name type="scientific">Streptomyces indicus</name>
    <dbReference type="NCBI Taxonomy" id="417292"/>
    <lineage>
        <taxon>Bacteria</taxon>
        <taxon>Bacillati</taxon>
        <taxon>Actinomycetota</taxon>
        <taxon>Actinomycetes</taxon>
        <taxon>Kitasatosporales</taxon>
        <taxon>Streptomycetaceae</taxon>
        <taxon>Streptomyces</taxon>
    </lineage>
</organism>
<accession>A0A1G9HA73</accession>
<dbReference type="SUPFAM" id="SSF53474">
    <property type="entry name" value="alpha/beta-Hydrolases"/>
    <property type="match status" value="1"/>
</dbReference>
<dbReference type="InterPro" id="IPR051601">
    <property type="entry name" value="Serine_prot/Carboxylest_S33"/>
</dbReference>
<evidence type="ECO:0000256" key="2">
    <source>
        <dbReference type="ARBA" id="ARBA00022729"/>
    </source>
</evidence>
<sequence>MTAKGDITGTHRSRPRTAALVLTTAASLVLALMAPASAPARAAADQPDLTRFYAQRIAWEDCAAEMADEARRTWASSEEKLPAAMARAECGDIDVPRDYAAPSGPAGTAKIAMLRIGAADAKRRIGSLVLNFGGPGLSGRLALNSHLPELARLNERFDLVAPDPRGVGNSDPVFCRPPDEPPDEPSDAPADAPADHDQTPDTADEARRVADAQRRYNARCDEARDVLPWVGTTNAARDLDVLRAALGDDKLHYLGFSYGTKLGANYLHQFPGRAGKFVLDGVDDPTVDTRGAALANTRAFQLALDDFLADCVRQGPKECPLGASAAAARRTVEDRFKALDGTSVRAGEGRLDQGTFTEAVQASLYSRTKGWPPLRAALADLVVRGDGTALAALGGQTFTGTSRPDTAGTSPPDTRPVTPGLPPAVPGVLPAVPGLPLTAPGTLPAAPGDREQQESDALRAVSCRDTAERPTPADFLAAVDEFTEASPVFGRRTAAAMLQCTGWPVPGDDSAREVAAEDAPPALLVGTRGDPATPYENTAHMADALGNDSRILTYEGEGHGAYVTPSTCVHEHVERYLTEGRLPDEGTTCR</sequence>
<dbReference type="Proteomes" id="UP000199155">
    <property type="component" value="Unassembled WGS sequence"/>
</dbReference>
<dbReference type="EMBL" id="FNFF01000018">
    <property type="protein sequence ID" value="SDL09772.1"/>
    <property type="molecule type" value="Genomic_DNA"/>
</dbReference>
<evidence type="ECO:0000313" key="9">
    <source>
        <dbReference type="Proteomes" id="UP000199155"/>
    </source>
</evidence>
<evidence type="ECO:0000256" key="1">
    <source>
        <dbReference type="ARBA" id="ARBA00010088"/>
    </source>
</evidence>
<evidence type="ECO:0000256" key="4">
    <source>
        <dbReference type="SAM" id="MobiDB-lite"/>
    </source>
</evidence>
<proteinExistence type="inferred from homology"/>
<dbReference type="PANTHER" id="PTHR43248">
    <property type="entry name" value="2-SUCCINYL-6-HYDROXY-2,4-CYCLOHEXADIENE-1-CARBOXYLATE SYNTHASE"/>
    <property type="match status" value="1"/>
</dbReference>
<feature type="region of interest" description="Disordered" evidence="4">
    <location>
        <begin position="394"/>
        <end position="458"/>
    </location>
</feature>
<keyword evidence="2 5" id="KW-0732">Signal</keyword>
<feature type="compositionally biased region" description="Basic and acidic residues" evidence="4">
    <location>
        <begin position="448"/>
        <end position="457"/>
    </location>
</feature>
<evidence type="ECO:0000313" key="8">
    <source>
        <dbReference type="EMBL" id="SDL09772.1"/>
    </source>
</evidence>
<keyword evidence="3" id="KW-0378">Hydrolase</keyword>
<comment type="similarity">
    <text evidence="1">Belongs to the peptidase S33 family.</text>
</comment>
<dbReference type="Pfam" id="PF00561">
    <property type="entry name" value="Abhydrolase_1"/>
    <property type="match status" value="1"/>
</dbReference>
<protein>
    <submittedName>
        <fullName evidence="8">TAP-like protein</fullName>
    </submittedName>
</protein>
<feature type="compositionally biased region" description="Basic and acidic residues" evidence="4">
    <location>
        <begin position="193"/>
        <end position="204"/>
    </location>
</feature>
<dbReference type="GO" id="GO:0016787">
    <property type="term" value="F:hydrolase activity"/>
    <property type="evidence" value="ECO:0007669"/>
    <property type="project" value="UniProtKB-KW"/>
</dbReference>
<dbReference type="InterPro" id="IPR029058">
    <property type="entry name" value="AB_hydrolase_fold"/>
</dbReference>
<dbReference type="AlphaFoldDB" id="A0A1G9HA73"/>
<feature type="region of interest" description="Disordered" evidence="4">
    <location>
        <begin position="161"/>
        <end position="204"/>
    </location>
</feature>
<feature type="domain" description="AB hydrolase-1" evidence="6">
    <location>
        <begin position="129"/>
        <end position="360"/>
    </location>
</feature>
<feature type="compositionally biased region" description="Low complexity" evidence="4">
    <location>
        <begin position="426"/>
        <end position="447"/>
    </location>
</feature>
<dbReference type="STRING" id="417292.SAMN05421806_11876"/>
<dbReference type="Gene3D" id="3.40.50.1820">
    <property type="entry name" value="alpha/beta hydrolase"/>
    <property type="match status" value="2"/>
</dbReference>
<feature type="signal peptide" evidence="5">
    <location>
        <begin position="1"/>
        <end position="42"/>
    </location>
</feature>
<evidence type="ECO:0000259" key="7">
    <source>
        <dbReference type="Pfam" id="PF08386"/>
    </source>
</evidence>
<dbReference type="InterPro" id="IPR000073">
    <property type="entry name" value="AB_hydrolase_1"/>
</dbReference>
<feature type="domain" description="Peptidase S33 tripeptidyl aminopeptidase-like C-terminal" evidence="7">
    <location>
        <begin position="486"/>
        <end position="589"/>
    </location>
</feature>
<dbReference type="OrthoDB" id="4498590at2"/>
<evidence type="ECO:0000256" key="3">
    <source>
        <dbReference type="ARBA" id="ARBA00022801"/>
    </source>
</evidence>